<keyword evidence="6 19" id="KW-0812">Transmembrane</keyword>
<dbReference type="Pfam" id="PF01219">
    <property type="entry name" value="DAGK_prokar"/>
    <property type="match status" value="1"/>
</dbReference>
<keyword evidence="10 19" id="KW-1133">Transmembrane helix</keyword>
<feature type="transmembrane region" description="Helical" evidence="19">
    <location>
        <begin position="20"/>
        <end position="38"/>
    </location>
</feature>
<evidence type="ECO:0000256" key="15">
    <source>
        <dbReference type="PIRSR" id="PIRSR600829-1"/>
    </source>
</evidence>
<evidence type="ECO:0000256" key="5">
    <source>
        <dbReference type="ARBA" id="ARBA00022679"/>
    </source>
</evidence>
<feature type="active site" description="Proton acceptor" evidence="15">
    <location>
        <position position="82"/>
    </location>
</feature>
<evidence type="ECO:0000256" key="1">
    <source>
        <dbReference type="ARBA" id="ARBA00004651"/>
    </source>
</evidence>
<feature type="binding site" evidence="16">
    <location>
        <position position="82"/>
    </location>
    <ligand>
        <name>substrate</name>
    </ligand>
</feature>
<protein>
    <recommendedName>
        <fullName evidence="21">Diacylglycerol kinase</fullName>
    </recommendedName>
</protein>
<keyword evidence="9 17" id="KW-0067">ATP-binding</keyword>
<dbReference type="GO" id="GO:0005886">
    <property type="term" value="C:plasma membrane"/>
    <property type="evidence" value="ECO:0007669"/>
    <property type="project" value="UniProtKB-SubCell"/>
</dbReference>
<dbReference type="PANTHER" id="PTHR34299">
    <property type="entry name" value="DIACYLGLYCEROL KINASE"/>
    <property type="match status" value="1"/>
</dbReference>
<evidence type="ECO:0000256" key="11">
    <source>
        <dbReference type="ARBA" id="ARBA00023098"/>
    </source>
</evidence>
<keyword evidence="4" id="KW-0444">Lipid biosynthesis</keyword>
<keyword evidence="18" id="KW-0460">Magnesium</keyword>
<accession>A0A455T837</accession>
<evidence type="ECO:0000256" key="17">
    <source>
        <dbReference type="PIRSR" id="PIRSR600829-3"/>
    </source>
</evidence>
<evidence type="ECO:0000256" key="12">
    <source>
        <dbReference type="ARBA" id="ARBA00023136"/>
    </source>
</evidence>
<keyword evidence="8" id="KW-0418">Kinase</keyword>
<evidence type="ECO:0000256" key="9">
    <source>
        <dbReference type="ARBA" id="ARBA00022840"/>
    </source>
</evidence>
<reference evidence="20" key="1">
    <citation type="submission" date="2018-12" db="EMBL/GenBank/DDBJ databases">
        <title>Novel natural products biosynthetic potential of the class Ktedonobacteria.</title>
        <authorList>
            <person name="Zheng Y."/>
            <person name="Saitou A."/>
            <person name="Wang C.M."/>
            <person name="Toyoda A."/>
            <person name="Minakuchi Y."/>
            <person name="Sekiguchi Y."/>
            <person name="Ueda K."/>
            <person name="Takano H."/>
            <person name="Sakai Y."/>
            <person name="Yokota A."/>
            <person name="Yabe S."/>
        </authorList>
    </citation>
    <scope>NUCLEOTIDE SEQUENCE</scope>
    <source>
        <strain evidence="20">A3-2</strain>
    </source>
</reference>
<dbReference type="GO" id="GO:0008654">
    <property type="term" value="P:phospholipid biosynthetic process"/>
    <property type="evidence" value="ECO:0007669"/>
    <property type="project" value="UniProtKB-KW"/>
</dbReference>
<keyword evidence="12 19" id="KW-0472">Membrane</keyword>
<evidence type="ECO:0000256" key="4">
    <source>
        <dbReference type="ARBA" id="ARBA00022516"/>
    </source>
</evidence>
<evidence type="ECO:0000256" key="7">
    <source>
        <dbReference type="ARBA" id="ARBA00022741"/>
    </source>
</evidence>
<gene>
    <name evidence="20" type="ORF">KTA_38270</name>
</gene>
<comment type="cofactor">
    <cofactor evidence="18">
        <name>Mg(2+)</name>
        <dbReference type="ChEBI" id="CHEBI:18420"/>
    </cofactor>
    <text evidence="18">Mn(2+), Zn(2+), Cd(2+) and Co(2+) support activity to lesser extents.</text>
</comment>
<feature type="binding site" evidence="17">
    <location>
        <position position="29"/>
    </location>
    <ligand>
        <name>ATP</name>
        <dbReference type="ChEBI" id="CHEBI:30616"/>
    </ligand>
</feature>
<feature type="binding site" evidence="17">
    <location>
        <position position="89"/>
    </location>
    <ligand>
        <name>ATP</name>
        <dbReference type="ChEBI" id="CHEBI:30616"/>
    </ligand>
</feature>
<feature type="binding site" evidence="17">
    <location>
        <position position="22"/>
    </location>
    <ligand>
        <name>ATP</name>
        <dbReference type="ChEBI" id="CHEBI:30616"/>
    </ligand>
</feature>
<evidence type="ECO:0000256" key="18">
    <source>
        <dbReference type="PIRSR" id="PIRSR600829-4"/>
    </source>
</evidence>
<dbReference type="InterPro" id="IPR000829">
    <property type="entry name" value="DAGK"/>
</dbReference>
<feature type="binding site" evidence="17">
    <location>
        <begin position="107"/>
        <end position="108"/>
    </location>
    <ligand>
        <name>ATP</name>
        <dbReference type="ChEBI" id="CHEBI:30616"/>
    </ligand>
</feature>
<dbReference type="InterPro" id="IPR036945">
    <property type="entry name" value="DAGK_sf"/>
</dbReference>
<dbReference type="Gene3D" id="1.10.287.3610">
    <property type="match status" value="1"/>
</dbReference>
<feature type="binding site" evidence="16">
    <location>
        <position position="22"/>
    </location>
    <ligand>
        <name>substrate</name>
    </ligand>
</feature>
<dbReference type="GO" id="GO:0046872">
    <property type="term" value="F:metal ion binding"/>
    <property type="evidence" value="ECO:0007669"/>
    <property type="project" value="UniProtKB-KW"/>
</dbReference>
<name>A0A455T837_9CHLR</name>
<dbReference type="GO" id="GO:0005524">
    <property type="term" value="F:ATP binding"/>
    <property type="evidence" value="ECO:0007669"/>
    <property type="project" value="UniProtKB-KW"/>
</dbReference>
<evidence type="ECO:0000313" key="20">
    <source>
        <dbReference type="EMBL" id="BBH95628.1"/>
    </source>
</evidence>
<evidence type="ECO:0000256" key="2">
    <source>
        <dbReference type="ARBA" id="ARBA00005967"/>
    </source>
</evidence>
<evidence type="ECO:0000256" key="13">
    <source>
        <dbReference type="ARBA" id="ARBA00023209"/>
    </source>
</evidence>
<dbReference type="AlphaFoldDB" id="A0A455T837"/>
<keyword evidence="18" id="KW-0479">Metal-binding</keyword>
<evidence type="ECO:0000256" key="8">
    <source>
        <dbReference type="ARBA" id="ARBA00022777"/>
    </source>
</evidence>
<keyword evidence="5" id="KW-0808">Transferase</keyword>
<dbReference type="PANTHER" id="PTHR34299:SF1">
    <property type="entry name" value="DIACYLGLYCEROL KINASE"/>
    <property type="match status" value="1"/>
</dbReference>
<feature type="binding site" evidence="17">
    <location>
        <begin position="98"/>
        <end position="100"/>
    </location>
    <ligand>
        <name>ATP</name>
        <dbReference type="ChEBI" id="CHEBI:30616"/>
    </ligand>
</feature>
<evidence type="ECO:0000256" key="19">
    <source>
        <dbReference type="SAM" id="Phobius"/>
    </source>
</evidence>
<keyword evidence="11" id="KW-0443">Lipid metabolism</keyword>
<dbReference type="GO" id="GO:0016301">
    <property type="term" value="F:kinase activity"/>
    <property type="evidence" value="ECO:0007669"/>
    <property type="project" value="UniProtKB-KW"/>
</dbReference>
<feature type="transmembrane region" description="Helical" evidence="19">
    <location>
        <begin position="109"/>
        <end position="137"/>
    </location>
</feature>
<evidence type="ECO:0008006" key="21">
    <source>
        <dbReference type="Google" id="ProtNLM"/>
    </source>
</evidence>
<evidence type="ECO:0000256" key="3">
    <source>
        <dbReference type="ARBA" id="ARBA00022475"/>
    </source>
</evidence>
<evidence type="ECO:0000256" key="10">
    <source>
        <dbReference type="ARBA" id="ARBA00022989"/>
    </source>
</evidence>
<sequence>MNGRLMSELSDPRGTQRSAWGRFLAGFAYAFRGLWYALRTQRNIRVHTGVALLVIVAAVLLRLSATEIALVAVAIGGVFASELVNTSIELCLDLLHPEYHPLVRAAKDVAAGAVLLSALLAVVIGVCVFGPHLWAWWLTLRR</sequence>
<comment type="similarity">
    <text evidence="2">Belongs to the bacterial diacylglycerol kinase family.</text>
</comment>
<dbReference type="EMBL" id="AP019377">
    <property type="protein sequence ID" value="BBH95628.1"/>
    <property type="molecule type" value="Genomic_DNA"/>
</dbReference>
<keyword evidence="13" id="KW-0594">Phospholipid biosynthesis</keyword>
<feature type="transmembrane region" description="Helical" evidence="19">
    <location>
        <begin position="50"/>
        <end position="80"/>
    </location>
</feature>
<evidence type="ECO:0000256" key="6">
    <source>
        <dbReference type="ARBA" id="ARBA00022692"/>
    </source>
</evidence>
<keyword evidence="3" id="KW-1003">Cell membrane</keyword>
<keyword evidence="7 17" id="KW-0547">Nucleotide-binding</keyword>
<dbReference type="CDD" id="cd14265">
    <property type="entry name" value="UDPK_IM_like"/>
    <property type="match status" value="1"/>
</dbReference>
<dbReference type="InterPro" id="IPR033717">
    <property type="entry name" value="UDPK"/>
</dbReference>
<proteinExistence type="inferred from homology"/>
<evidence type="ECO:0000256" key="14">
    <source>
        <dbReference type="ARBA" id="ARBA00023264"/>
    </source>
</evidence>
<feature type="binding site" evidence="18">
    <location>
        <position position="89"/>
    </location>
    <ligand>
        <name>a divalent metal cation</name>
        <dbReference type="ChEBI" id="CHEBI:60240"/>
    </ligand>
</feature>
<evidence type="ECO:0000256" key="16">
    <source>
        <dbReference type="PIRSR" id="PIRSR600829-2"/>
    </source>
</evidence>
<comment type="subcellular location">
    <subcellularLocation>
        <location evidence="1">Cell membrane</location>
        <topology evidence="1">Multi-pass membrane protein</topology>
    </subcellularLocation>
</comment>
<keyword evidence="14" id="KW-1208">Phospholipid metabolism</keyword>
<organism evidence="20">
    <name type="scientific">Thermogemmatispora argillosa</name>
    <dbReference type="NCBI Taxonomy" id="2045280"/>
    <lineage>
        <taxon>Bacteria</taxon>
        <taxon>Bacillati</taxon>
        <taxon>Chloroflexota</taxon>
        <taxon>Ktedonobacteria</taxon>
        <taxon>Thermogemmatisporales</taxon>
        <taxon>Thermogemmatisporaceae</taxon>
        <taxon>Thermogemmatispora</taxon>
    </lineage>
</organism>